<evidence type="ECO:0000313" key="1">
    <source>
        <dbReference type="EMBL" id="DAE19763.1"/>
    </source>
</evidence>
<dbReference type="EMBL" id="BK015686">
    <property type="protein sequence ID" value="DAE19763.1"/>
    <property type="molecule type" value="Genomic_DNA"/>
</dbReference>
<accession>A0A8S5QLU5</accession>
<name>A0A8S5QLU5_9CAUD</name>
<protein>
    <submittedName>
        <fullName evidence="1">Uncharacterized protein</fullName>
    </submittedName>
</protein>
<reference evidence="1" key="1">
    <citation type="journal article" date="2021" name="Proc. Natl. Acad. Sci. U.S.A.">
        <title>A Catalog of Tens of Thousands of Viruses from Human Metagenomes Reveals Hidden Associations with Chronic Diseases.</title>
        <authorList>
            <person name="Tisza M.J."/>
            <person name="Buck C.B."/>
        </authorList>
    </citation>
    <scope>NUCLEOTIDE SEQUENCE</scope>
    <source>
        <strain evidence="1">Cteoh1</strain>
    </source>
</reference>
<sequence length="35" mass="4322">MLTRLPYRVLYKIMIIMGTKLNRDLKMKISRREHC</sequence>
<proteinExistence type="predicted"/>
<organism evidence="1">
    <name type="scientific">Siphoviridae sp. cteoh1</name>
    <dbReference type="NCBI Taxonomy" id="2826407"/>
    <lineage>
        <taxon>Viruses</taxon>
        <taxon>Duplodnaviria</taxon>
        <taxon>Heunggongvirae</taxon>
        <taxon>Uroviricota</taxon>
        <taxon>Caudoviricetes</taxon>
    </lineage>
</organism>